<proteinExistence type="predicted"/>
<keyword evidence="2" id="KW-1185">Reference proteome</keyword>
<sequence length="177" mass="20082">MEREVKTYRILLRAAELEVKRAQEEEEGTFFMRIHTILLLAFAVEAHMNHVGLSREPDWNDVERTKYRTQVSKRSAYLEWAGIDESDDRVVQLIRLFECRDQLAHGKTVTLNLDGDGPRFEMAGIAFPSQDWEQVASSPSELGAIWECCVSLMGDAHQRVFDAALAAGAPWSAHGYV</sequence>
<organism evidence="1 2">
    <name type="scientific">Rohdeia mirabilis</name>
    <dbReference type="NCBI Taxonomy" id="2528008"/>
    <lineage>
        <taxon>Bacteria</taxon>
        <taxon>Pseudomonadati</taxon>
        <taxon>Planctomycetota</taxon>
        <taxon>Planctomycetia</taxon>
        <taxon>Planctomycetia incertae sedis</taxon>
        <taxon>Rohdeia</taxon>
    </lineage>
</organism>
<dbReference type="OrthoDB" id="8911666at2"/>
<dbReference type="RefSeq" id="WP_145184803.1">
    <property type="nucleotide sequence ID" value="NZ_CP036290.1"/>
</dbReference>
<dbReference type="Proteomes" id="UP000319342">
    <property type="component" value="Chromosome"/>
</dbReference>
<dbReference type="AlphaFoldDB" id="A0A518CXS9"/>
<evidence type="ECO:0000313" key="2">
    <source>
        <dbReference type="Proteomes" id="UP000319342"/>
    </source>
</evidence>
<evidence type="ECO:0008006" key="3">
    <source>
        <dbReference type="Google" id="ProtNLM"/>
    </source>
</evidence>
<accession>A0A518CXS9</accession>
<dbReference type="EMBL" id="CP036290">
    <property type="protein sequence ID" value="QDU84029.1"/>
    <property type="molecule type" value="Genomic_DNA"/>
</dbReference>
<protein>
    <recommendedName>
        <fullName evidence="3">RiboL-PSP-HEPN domain-containing protein</fullName>
    </recommendedName>
</protein>
<evidence type="ECO:0000313" key="1">
    <source>
        <dbReference type="EMBL" id="QDU84029.1"/>
    </source>
</evidence>
<gene>
    <name evidence="1" type="ORF">Pla163_11300</name>
</gene>
<name>A0A518CXS9_9BACT</name>
<reference evidence="1 2" key="1">
    <citation type="submission" date="2019-02" db="EMBL/GenBank/DDBJ databases">
        <title>Deep-cultivation of Planctomycetes and their phenomic and genomic characterization uncovers novel biology.</title>
        <authorList>
            <person name="Wiegand S."/>
            <person name="Jogler M."/>
            <person name="Boedeker C."/>
            <person name="Pinto D."/>
            <person name="Vollmers J."/>
            <person name="Rivas-Marin E."/>
            <person name="Kohn T."/>
            <person name="Peeters S.H."/>
            <person name="Heuer A."/>
            <person name="Rast P."/>
            <person name="Oberbeckmann S."/>
            <person name="Bunk B."/>
            <person name="Jeske O."/>
            <person name="Meyerdierks A."/>
            <person name="Storesund J.E."/>
            <person name="Kallscheuer N."/>
            <person name="Luecker S."/>
            <person name="Lage O.M."/>
            <person name="Pohl T."/>
            <person name="Merkel B.J."/>
            <person name="Hornburger P."/>
            <person name="Mueller R.-W."/>
            <person name="Bruemmer F."/>
            <person name="Labrenz M."/>
            <person name="Spormann A.M."/>
            <person name="Op den Camp H."/>
            <person name="Overmann J."/>
            <person name="Amann R."/>
            <person name="Jetten M.S.M."/>
            <person name="Mascher T."/>
            <person name="Medema M.H."/>
            <person name="Devos D.P."/>
            <person name="Kaster A.-K."/>
            <person name="Ovreas L."/>
            <person name="Rohde M."/>
            <person name="Galperin M.Y."/>
            <person name="Jogler C."/>
        </authorList>
    </citation>
    <scope>NUCLEOTIDE SEQUENCE [LARGE SCALE GENOMIC DNA]</scope>
    <source>
        <strain evidence="1 2">Pla163</strain>
    </source>
</reference>